<organism evidence="2 3">
    <name type="scientific">Ophiocordyceps polyrhachis-furcata BCC 54312</name>
    <dbReference type="NCBI Taxonomy" id="1330021"/>
    <lineage>
        <taxon>Eukaryota</taxon>
        <taxon>Fungi</taxon>
        <taxon>Dikarya</taxon>
        <taxon>Ascomycota</taxon>
        <taxon>Pezizomycotina</taxon>
        <taxon>Sordariomycetes</taxon>
        <taxon>Hypocreomycetidae</taxon>
        <taxon>Hypocreales</taxon>
        <taxon>Ophiocordycipitaceae</taxon>
        <taxon>Ophiocordyceps</taxon>
    </lineage>
</organism>
<sequence length="554" mass="61847">MENFSVCHSSPRNTSSKIYQDLRSVRLASLPGLGRDHLLRKVAAMDFFAQPIKLLPQCKNNNDPMAKPHVAVVGAGLAGLRCAHVLQRHGFRVTVVEARNRIGGRLWQVKLANGHLVDVGPNWIHGTLDNPMHDLARQTKTVVGRWEPVSNVFDQTGSLFPPEDGEKYADVMWDIIQDAFKLSNKSCLDIHSAKSLYDYFHERVAERFPDTEPDSEHNKRVVLQLAETWGTFVGSPVSRQSLKFFWLEEIENLFCAGTYKKILDVVARPVLAESEVLFDTKVQRISCRGQQGEKTRLHVVDGDGQESVLAFDDVVVTCPLGWLKRNVEAFEPPLPPRLSQAIGAIGYGCLEKVYVSFPKAFWLSEDGDENQIRGFIQWLSPDYAPESNPDRWAQEAVELASLEPGSSHATLLFYLYGDQSRHVAEKLAALQTEAERDRFLADYFKPYYSRLPRYVESSADCRPSACLATAWVTDELAGFGSYSNFQVGLEEGDEDITTMRAGLPERGLWFAGEHTAPFVAIGTATGAYWSGESVGRRVAEAYGLASSSLQRKGE</sequence>
<dbReference type="Gene3D" id="3.90.660.10">
    <property type="match status" value="1"/>
</dbReference>
<dbReference type="EMBL" id="LKCN02000001">
    <property type="protein sequence ID" value="RCI16021.1"/>
    <property type="molecule type" value="Genomic_DNA"/>
</dbReference>
<name>A0A367LNR1_9HYPO</name>
<dbReference type="PANTHER" id="PTHR10742:SF414">
    <property type="entry name" value="CONTAINING AMINE OXIDASE, PUTATIVE (AFU_ORTHOLOGUE AFUA_3G12150)-RELATED"/>
    <property type="match status" value="1"/>
</dbReference>
<dbReference type="OrthoDB" id="5046242at2759"/>
<dbReference type="STRING" id="1330021.A0A367LNR1"/>
<evidence type="ECO:0000313" key="3">
    <source>
        <dbReference type="Proteomes" id="UP000253664"/>
    </source>
</evidence>
<evidence type="ECO:0000259" key="1">
    <source>
        <dbReference type="Pfam" id="PF01593"/>
    </source>
</evidence>
<dbReference type="GO" id="GO:0006338">
    <property type="term" value="P:chromatin remodeling"/>
    <property type="evidence" value="ECO:0007669"/>
    <property type="project" value="TreeGrafter"/>
</dbReference>
<dbReference type="PRINTS" id="PR00419">
    <property type="entry name" value="ADXRDTASE"/>
</dbReference>
<dbReference type="PANTHER" id="PTHR10742">
    <property type="entry name" value="FLAVIN MONOAMINE OXIDASE"/>
    <property type="match status" value="1"/>
</dbReference>
<dbReference type="Gene3D" id="3.50.50.60">
    <property type="entry name" value="FAD/NAD(P)-binding domain"/>
    <property type="match status" value="1"/>
</dbReference>
<keyword evidence="3" id="KW-1185">Reference proteome</keyword>
<accession>A0A367LNR1</accession>
<gene>
    <name evidence="2" type="ORF">L249_1971</name>
</gene>
<dbReference type="SUPFAM" id="SSF51905">
    <property type="entry name" value="FAD/NAD(P)-binding domain"/>
    <property type="match status" value="1"/>
</dbReference>
<evidence type="ECO:0000313" key="2">
    <source>
        <dbReference type="EMBL" id="RCI16021.1"/>
    </source>
</evidence>
<dbReference type="InterPro" id="IPR002937">
    <property type="entry name" value="Amino_oxidase"/>
</dbReference>
<protein>
    <recommendedName>
        <fullName evidence="1">Amine oxidase domain-containing protein</fullName>
    </recommendedName>
</protein>
<feature type="domain" description="Amine oxidase" evidence="1">
    <location>
        <begin position="77"/>
        <end position="538"/>
    </location>
</feature>
<dbReference type="InterPro" id="IPR050281">
    <property type="entry name" value="Flavin_monoamine_oxidase"/>
</dbReference>
<dbReference type="InterPro" id="IPR036188">
    <property type="entry name" value="FAD/NAD-bd_sf"/>
</dbReference>
<dbReference type="Proteomes" id="UP000253664">
    <property type="component" value="Unassembled WGS sequence"/>
</dbReference>
<reference evidence="2 3" key="1">
    <citation type="journal article" date="2015" name="BMC Genomics">
        <title>Insights from the genome of Ophiocordyceps polyrhachis-furcata to pathogenicity and host specificity in insect fungi.</title>
        <authorList>
            <person name="Wichadakul D."/>
            <person name="Kobmoo N."/>
            <person name="Ingsriswang S."/>
            <person name="Tangphatsornruang S."/>
            <person name="Chantasingh D."/>
            <person name="Luangsa-ard J.J."/>
            <person name="Eurwilaichitr L."/>
        </authorList>
    </citation>
    <scope>NUCLEOTIDE SEQUENCE [LARGE SCALE GENOMIC DNA]</scope>
    <source>
        <strain evidence="2 3">BCC 54312</strain>
    </source>
</reference>
<dbReference type="GO" id="GO:0016491">
    <property type="term" value="F:oxidoreductase activity"/>
    <property type="evidence" value="ECO:0007669"/>
    <property type="project" value="InterPro"/>
</dbReference>
<dbReference type="GO" id="GO:0050660">
    <property type="term" value="F:flavin adenine dinucleotide binding"/>
    <property type="evidence" value="ECO:0007669"/>
    <property type="project" value="TreeGrafter"/>
</dbReference>
<dbReference type="SUPFAM" id="SSF54373">
    <property type="entry name" value="FAD-linked reductases, C-terminal domain"/>
    <property type="match status" value="1"/>
</dbReference>
<proteinExistence type="predicted"/>
<dbReference type="GO" id="GO:0003682">
    <property type="term" value="F:chromatin binding"/>
    <property type="evidence" value="ECO:0007669"/>
    <property type="project" value="TreeGrafter"/>
</dbReference>
<dbReference type="AlphaFoldDB" id="A0A367LNR1"/>
<comment type="caution">
    <text evidence="2">The sequence shown here is derived from an EMBL/GenBank/DDBJ whole genome shotgun (WGS) entry which is preliminary data.</text>
</comment>
<dbReference type="Pfam" id="PF01593">
    <property type="entry name" value="Amino_oxidase"/>
    <property type="match status" value="1"/>
</dbReference>